<protein>
    <recommendedName>
        <fullName evidence="6">BAR domain-containing protein</fullName>
    </recommendedName>
</protein>
<dbReference type="GO" id="GO:0097320">
    <property type="term" value="P:plasma membrane tubulation"/>
    <property type="evidence" value="ECO:0007669"/>
    <property type="project" value="TreeGrafter"/>
</dbReference>
<dbReference type="GO" id="GO:0015629">
    <property type="term" value="C:actin cytoskeleton"/>
    <property type="evidence" value="ECO:0007669"/>
    <property type="project" value="TreeGrafter"/>
</dbReference>
<dbReference type="GO" id="GO:0051666">
    <property type="term" value="P:actin cortical patch localization"/>
    <property type="evidence" value="ECO:0007669"/>
    <property type="project" value="InterPro"/>
</dbReference>
<gene>
    <name evidence="5" type="ORF">TDIB3V08_LOCUS3956</name>
</gene>
<evidence type="ECO:0000256" key="4">
    <source>
        <dbReference type="SAM" id="MobiDB-lite"/>
    </source>
</evidence>
<dbReference type="Gene3D" id="1.20.1270.60">
    <property type="entry name" value="Arfaptin homology (AH) domain/BAR domain"/>
    <property type="match status" value="1"/>
</dbReference>
<name>A0A7R8Z675_TIMDO</name>
<feature type="compositionally biased region" description="Basic and acidic residues" evidence="4">
    <location>
        <begin position="115"/>
        <end position="128"/>
    </location>
</feature>
<feature type="compositionally biased region" description="Polar residues" evidence="4">
    <location>
        <begin position="105"/>
        <end position="114"/>
    </location>
</feature>
<keyword evidence="2" id="KW-0963">Cytoplasm</keyword>
<dbReference type="EMBL" id="OA565762">
    <property type="protein sequence ID" value="CAD7197654.1"/>
    <property type="molecule type" value="Genomic_DNA"/>
</dbReference>
<evidence type="ECO:0000256" key="3">
    <source>
        <dbReference type="SAM" id="Coils"/>
    </source>
</evidence>
<dbReference type="InterPro" id="IPR046982">
    <property type="entry name" value="BIN3/RVS161-like"/>
</dbReference>
<dbReference type="GO" id="GO:0005737">
    <property type="term" value="C:cytoplasm"/>
    <property type="evidence" value="ECO:0007669"/>
    <property type="project" value="UniProtKB-SubCell"/>
</dbReference>
<feature type="compositionally biased region" description="Basic residues" evidence="4">
    <location>
        <begin position="90"/>
        <end position="99"/>
    </location>
</feature>
<feature type="region of interest" description="Disordered" evidence="4">
    <location>
        <begin position="58"/>
        <end position="128"/>
    </location>
</feature>
<evidence type="ECO:0000256" key="2">
    <source>
        <dbReference type="ARBA" id="ARBA00022490"/>
    </source>
</evidence>
<evidence type="ECO:0000313" key="5">
    <source>
        <dbReference type="EMBL" id="CAD7197654.1"/>
    </source>
</evidence>
<accession>A0A7R8Z675</accession>
<evidence type="ECO:0000256" key="1">
    <source>
        <dbReference type="ARBA" id="ARBA00004496"/>
    </source>
</evidence>
<feature type="coiled-coil region" evidence="3">
    <location>
        <begin position="528"/>
        <end position="562"/>
    </location>
</feature>
<proteinExistence type="predicted"/>
<dbReference type="GO" id="GO:0008289">
    <property type="term" value="F:lipid binding"/>
    <property type="evidence" value="ECO:0007669"/>
    <property type="project" value="TreeGrafter"/>
</dbReference>
<dbReference type="GO" id="GO:0006897">
    <property type="term" value="P:endocytosis"/>
    <property type="evidence" value="ECO:0007669"/>
    <property type="project" value="InterPro"/>
</dbReference>
<dbReference type="InterPro" id="IPR027267">
    <property type="entry name" value="AH/BAR_dom_sf"/>
</dbReference>
<dbReference type="PANTHER" id="PTHR47174">
    <property type="entry name" value="BRIDGING INTEGRATOR 3"/>
    <property type="match status" value="1"/>
</dbReference>
<reference evidence="5" key="1">
    <citation type="submission" date="2020-11" db="EMBL/GenBank/DDBJ databases">
        <authorList>
            <person name="Tran Van P."/>
        </authorList>
    </citation>
    <scope>NUCLEOTIDE SEQUENCE</scope>
</reference>
<sequence>MRNYKRKTEHRPMTEAILNHARTLIEQGSSSRQAAKAIGFHEKTTPPSLQVPVMKKTLAKPSQDPLNQFSAEKETKKKNNCNKRLFPAAKPKRNRRKKSPSSSSESGTNISIHSDSSDLDKEEKRKNDTSSLKIGDFTVAKVHGKTKNCFRLYIIKVISLYRYGYHGLFYKRGPKSQRFYETAKKAYIEKNDIQMKLSKPIRNSSARFQNTRSYMMSPTGCLMSSSSRCTHMSPINKERTVMACKDLHWLVHKINIQIASSGFTVARRLMIKPRLGVLMGSGLRTNKSQLSRELPTSTSIEVKLGPTGGPSTSFSLCDATETCDPTGSRNVPEGILRAVNSTRQNQLTPKARHMYKASLRLKRQASILKKKNSFFRKRLQVAEEMSTLAHFQEWGKDVDNLPNAIESGVARGYVRSCLALFGAPGNRTVHMNLKPPLHRVIGIGKVELEEVNPHLRGGRVENHFEKNPPSSPNRDSNLILPVLSSRAQRDKRVSQLRHRGGNPLRRNNLTTKPSPAPHAINRKSDEELLSLFQKLQRTEETAKKLQKEMKKYIEAMSNSSKLEQKISSDLSRCPLCYKSTELRNLVEAYHSVTSQSCKEQASDAGFHRREQLVQEWRNVATKVAKLESRDRTASNFLKLEREKQSLEITTNELLAYHGAFLSELNQFFEKRVEYFNPSLQALIRAQLDYYGNMTRLFTHLAPVAAEKGASPSSAMIPEPEFQHRVQDKLSRIQALTIILSPHKS</sequence>
<feature type="region of interest" description="Disordered" evidence="4">
    <location>
        <begin position="459"/>
        <end position="520"/>
    </location>
</feature>
<organism evidence="5">
    <name type="scientific">Timema douglasi</name>
    <name type="common">Walking stick</name>
    <dbReference type="NCBI Taxonomy" id="61478"/>
    <lineage>
        <taxon>Eukaryota</taxon>
        <taxon>Metazoa</taxon>
        <taxon>Ecdysozoa</taxon>
        <taxon>Arthropoda</taxon>
        <taxon>Hexapoda</taxon>
        <taxon>Insecta</taxon>
        <taxon>Pterygota</taxon>
        <taxon>Neoptera</taxon>
        <taxon>Polyneoptera</taxon>
        <taxon>Phasmatodea</taxon>
        <taxon>Timematodea</taxon>
        <taxon>Timematoidea</taxon>
        <taxon>Timematidae</taxon>
        <taxon>Timema</taxon>
    </lineage>
</organism>
<dbReference type="SUPFAM" id="SSF103657">
    <property type="entry name" value="BAR/IMD domain-like"/>
    <property type="match status" value="1"/>
</dbReference>
<evidence type="ECO:0008006" key="6">
    <source>
        <dbReference type="Google" id="ProtNLM"/>
    </source>
</evidence>
<comment type="subcellular location">
    <subcellularLocation>
        <location evidence="1">Cytoplasm</location>
    </subcellularLocation>
</comment>
<dbReference type="AlphaFoldDB" id="A0A7R8Z675"/>
<dbReference type="PANTHER" id="PTHR47174:SF3">
    <property type="entry name" value="BRIDGING INTEGRATOR 3"/>
    <property type="match status" value="1"/>
</dbReference>
<keyword evidence="3" id="KW-0175">Coiled coil</keyword>